<evidence type="ECO:0000256" key="3">
    <source>
        <dbReference type="ARBA" id="ARBA00023052"/>
    </source>
</evidence>
<evidence type="ECO:0000313" key="6">
    <source>
        <dbReference type="Proteomes" id="UP000245380"/>
    </source>
</evidence>
<dbReference type="EMBL" id="MPDK01000012">
    <property type="protein sequence ID" value="PWI57451.1"/>
    <property type="molecule type" value="Genomic_DNA"/>
</dbReference>
<keyword evidence="6" id="KW-1185">Reference proteome</keyword>
<dbReference type="Gene3D" id="3.40.50.970">
    <property type="match status" value="1"/>
</dbReference>
<sequence>MSISLEQMKWMYATMVKIRYYEETMVTAYAEGKSPVFNIGAGPVPGEMHLAAGQEPAAVGICAHLRKEDTVTAPHRPHHHAIAKGVDLKRMTAEIFGKQSGLGKGKGGHMHLFDPEVKFSCGGIVAAGIPHAVGAALAAKMKKKDWVAVAFVGEGAANSGAFHESLNLAAVWKLPLIVVIEDNAYGISVPKKVSTAVASNVERAKGYGIPGFSVRDNDPREMYQISEQAVRHARNGEGPVLIEIETYRYLGHFQGDPELYREKNELNKLHEKDPVIRLKSLLESEGVVASDIAQLEAQVRKEVDEAYDFARKSEYPTIEEALLDVFE</sequence>
<dbReference type="CDD" id="cd02000">
    <property type="entry name" value="TPP_E1_PDC_ADC_BCADC"/>
    <property type="match status" value="1"/>
</dbReference>
<dbReference type="AlphaFoldDB" id="A0A2U3D858"/>
<dbReference type="GO" id="GO:0006086">
    <property type="term" value="P:pyruvate decarboxylation to acetyl-CoA"/>
    <property type="evidence" value="ECO:0007669"/>
    <property type="project" value="TreeGrafter"/>
</dbReference>
<dbReference type="Proteomes" id="UP000245380">
    <property type="component" value="Unassembled WGS sequence"/>
</dbReference>
<dbReference type="OrthoDB" id="9766715at2"/>
<keyword evidence="3" id="KW-0786">Thiamine pyrophosphate</keyword>
<gene>
    <name evidence="5" type="ORF">BM613_08225</name>
</gene>
<protein>
    <submittedName>
        <fullName evidence="5">Pyruvate dehydrogenase (Acetyl-transferring) E1 component subunit alpha</fullName>
    </submittedName>
</protein>
<dbReference type="InterPro" id="IPR001017">
    <property type="entry name" value="DH_E1"/>
</dbReference>
<evidence type="ECO:0000259" key="4">
    <source>
        <dbReference type="Pfam" id="PF00676"/>
    </source>
</evidence>
<dbReference type="InterPro" id="IPR029061">
    <property type="entry name" value="THDP-binding"/>
</dbReference>
<comment type="caution">
    <text evidence="5">The sequence shown here is derived from an EMBL/GenBank/DDBJ whole genome shotgun (WGS) entry which is preliminary data.</text>
</comment>
<dbReference type="Pfam" id="PF00676">
    <property type="entry name" value="E1_dh"/>
    <property type="match status" value="1"/>
</dbReference>
<keyword evidence="2" id="KW-0560">Oxidoreductase</keyword>
<dbReference type="PANTHER" id="PTHR11516:SF60">
    <property type="entry name" value="PYRUVATE DEHYDROGENASE E1 COMPONENT SUBUNIT ALPHA"/>
    <property type="match status" value="1"/>
</dbReference>
<dbReference type="InterPro" id="IPR050642">
    <property type="entry name" value="PDH_E1_Alpha_Subunit"/>
</dbReference>
<dbReference type="RefSeq" id="WP_109430710.1">
    <property type="nucleotide sequence ID" value="NZ_MPDK01000012.1"/>
</dbReference>
<comment type="cofactor">
    <cofactor evidence="1">
        <name>thiamine diphosphate</name>
        <dbReference type="ChEBI" id="CHEBI:58937"/>
    </cofactor>
</comment>
<accession>A0A2U3D858</accession>
<organism evidence="5 6">
    <name type="scientific">Sulfoacidibacillus thermotolerans</name>
    <name type="common">Acidibacillus sulfuroxidans</name>
    <dbReference type="NCBI Taxonomy" id="1765684"/>
    <lineage>
        <taxon>Bacteria</taxon>
        <taxon>Bacillati</taxon>
        <taxon>Bacillota</taxon>
        <taxon>Bacilli</taxon>
        <taxon>Bacillales</taxon>
        <taxon>Alicyclobacillaceae</taxon>
        <taxon>Sulfoacidibacillus</taxon>
    </lineage>
</organism>
<proteinExistence type="predicted"/>
<dbReference type="GO" id="GO:0004739">
    <property type="term" value="F:pyruvate dehydrogenase (acetyl-transferring) activity"/>
    <property type="evidence" value="ECO:0007669"/>
    <property type="project" value="TreeGrafter"/>
</dbReference>
<dbReference type="SUPFAM" id="SSF52518">
    <property type="entry name" value="Thiamin diphosphate-binding fold (THDP-binding)"/>
    <property type="match status" value="1"/>
</dbReference>
<evidence type="ECO:0000256" key="2">
    <source>
        <dbReference type="ARBA" id="ARBA00023002"/>
    </source>
</evidence>
<evidence type="ECO:0000256" key="1">
    <source>
        <dbReference type="ARBA" id="ARBA00001964"/>
    </source>
</evidence>
<evidence type="ECO:0000313" key="5">
    <source>
        <dbReference type="EMBL" id="PWI57451.1"/>
    </source>
</evidence>
<feature type="domain" description="Dehydrogenase E1 component" evidence="4">
    <location>
        <begin position="46"/>
        <end position="318"/>
    </location>
</feature>
<reference evidence="5 6" key="1">
    <citation type="submission" date="2016-11" db="EMBL/GenBank/DDBJ databases">
        <title>Comparative genomics of Acidibacillus ferroxidans species.</title>
        <authorList>
            <person name="Oliveira G."/>
            <person name="Nunes G."/>
            <person name="Oliveira R."/>
            <person name="Araujo F."/>
            <person name="Salim A."/>
            <person name="Scholte L."/>
            <person name="Morais D."/>
            <person name="Nancucheo I."/>
            <person name="Johnson D.B."/>
            <person name="Grail B."/>
            <person name="Bittencourt J."/>
            <person name="Valadares R."/>
        </authorList>
    </citation>
    <scope>NUCLEOTIDE SEQUENCE [LARGE SCALE GENOMIC DNA]</scope>
    <source>
        <strain evidence="5 6">Y002</strain>
    </source>
</reference>
<name>A0A2U3D858_SULT2</name>
<keyword evidence="5" id="KW-0670">Pyruvate</keyword>
<dbReference type="PANTHER" id="PTHR11516">
    <property type="entry name" value="PYRUVATE DEHYDROGENASE E1 COMPONENT, ALPHA SUBUNIT BACTERIAL AND ORGANELLAR"/>
    <property type="match status" value="1"/>
</dbReference>